<evidence type="ECO:0000256" key="4">
    <source>
        <dbReference type="ARBA" id="ARBA00022692"/>
    </source>
</evidence>
<dbReference type="PROSITE" id="PS50928">
    <property type="entry name" value="ABC_TM1"/>
    <property type="match status" value="1"/>
</dbReference>
<feature type="domain" description="ABC transmembrane type-1" evidence="8">
    <location>
        <begin position="117"/>
        <end position="325"/>
    </location>
</feature>
<feature type="transmembrane region" description="Helical" evidence="7">
    <location>
        <begin position="193"/>
        <end position="218"/>
    </location>
</feature>
<gene>
    <name evidence="9" type="ORF">C7453_102463</name>
</gene>
<dbReference type="InterPro" id="IPR045621">
    <property type="entry name" value="BPD_transp_1_N"/>
</dbReference>
<feature type="transmembrane region" description="Helical" evidence="7">
    <location>
        <begin position="27"/>
        <end position="49"/>
    </location>
</feature>
<keyword evidence="3" id="KW-1003">Cell membrane</keyword>
<dbReference type="Pfam" id="PF00528">
    <property type="entry name" value="BPD_transp_1"/>
    <property type="match status" value="1"/>
</dbReference>
<comment type="subcellular location">
    <subcellularLocation>
        <location evidence="1 7">Cell membrane</location>
        <topology evidence="1 7">Multi-pass membrane protein</topology>
    </subcellularLocation>
</comment>
<dbReference type="InterPro" id="IPR035906">
    <property type="entry name" value="MetI-like_sf"/>
</dbReference>
<organism evidence="9 10">
    <name type="scientific">Gluconacetobacter liquefaciens</name>
    <name type="common">Acetobacter liquefaciens</name>
    <dbReference type="NCBI Taxonomy" id="89584"/>
    <lineage>
        <taxon>Bacteria</taxon>
        <taxon>Pseudomonadati</taxon>
        <taxon>Pseudomonadota</taxon>
        <taxon>Alphaproteobacteria</taxon>
        <taxon>Acetobacterales</taxon>
        <taxon>Acetobacteraceae</taxon>
        <taxon>Gluconacetobacter</taxon>
    </lineage>
</organism>
<keyword evidence="4 7" id="KW-0812">Transmembrane</keyword>
<protein>
    <submittedName>
        <fullName evidence="9">Peptide/nickel transport system permease protein</fullName>
    </submittedName>
</protein>
<feature type="transmembrane region" description="Helical" evidence="7">
    <location>
        <begin position="302"/>
        <end position="328"/>
    </location>
</feature>
<keyword evidence="5 7" id="KW-1133">Transmembrane helix</keyword>
<name>A0A370G9I9_GLULI</name>
<evidence type="ECO:0000256" key="5">
    <source>
        <dbReference type="ARBA" id="ARBA00022989"/>
    </source>
</evidence>
<evidence type="ECO:0000256" key="3">
    <source>
        <dbReference type="ARBA" id="ARBA00022475"/>
    </source>
</evidence>
<evidence type="ECO:0000256" key="1">
    <source>
        <dbReference type="ARBA" id="ARBA00004651"/>
    </source>
</evidence>
<evidence type="ECO:0000259" key="8">
    <source>
        <dbReference type="PROSITE" id="PS50928"/>
    </source>
</evidence>
<keyword evidence="6 7" id="KW-0472">Membrane</keyword>
<dbReference type="GO" id="GO:0005886">
    <property type="term" value="C:plasma membrane"/>
    <property type="evidence" value="ECO:0007669"/>
    <property type="project" value="UniProtKB-SubCell"/>
</dbReference>
<evidence type="ECO:0000256" key="6">
    <source>
        <dbReference type="ARBA" id="ARBA00023136"/>
    </source>
</evidence>
<comment type="similarity">
    <text evidence="7">Belongs to the binding-protein-dependent transport system permease family.</text>
</comment>
<keyword evidence="10" id="KW-1185">Reference proteome</keyword>
<dbReference type="CDD" id="cd06261">
    <property type="entry name" value="TM_PBP2"/>
    <property type="match status" value="1"/>
</dbReference>
<feature type="transmembrane region" description="Helical" evidence="7">
    <location>
        <begin position="256"/>
        <end position="282"/>
    </location>
</feature>
<dbReference type="AlphaFoldDB" id="A0A370G9I9"/>
<accession>A0A370G9I9</accession>
<dbReference type="SUPFAM" id="SSF161098">
    <property type="entry name" value="MetI-like"/>
    <property type="match status" value="1"/>
</dbReference>
<sequence>MTGRARFRNAAAFRTSPRAGTCMKRYVAYRVAVTMPVLLGVLVVGFLLMQVVPSDPAAVRAGPQASAEVVAALREEMGLNRALPMRFALYLRQLARGDLGRSLINDAPVATELGRAIGPSMELMTACLLWSVPVAVALGTFAAYRRNSVFDRAIVMLSIGAASVPVFFVGLLAIWIGGFWWQLLPFTGRGGPFWTRAGLASLVLPAFTLGFVLLGAVVRITRTAVLDALSSDHVRTARAKGLSEWSVTLRHALRNALIPIVTLVGLQIGYLIGGAVATEIIFSWPGMGRLAVNAITSSDLPMAQGAILVIAAAFVLTNLAVDLLQLLLDPRIRR</sequence>
<evidence type="ECO:0000313" key="10">
    <source>
        <dbReference type="Proteomes" id="UP000254958"/>
    </source>
</evidence>
<dbReference type="Pfam" id="PF19300">
    <property type="entry name" value="BPD_transp_1_N"/>
    <property type="match status" value="1"/>
</dbReference>
<dbReference type="Proteomes" id="UP000254958">
    <property type="component" value="Unassembled WGS sequence"/>
</dbReference>
<dbReference type="PANTHER" id="PTHR43163">
    <property type="entry name" value="DIPEPTIDE TRANSPORT SYSTEM PERMEASE PROTEIN DPPB-RELATED"/>
    <property type="match status" value="1"/>
</dbReference>
<dbReference type="EMBL" id="QQAW01000002">
    <property type="protein sequence ID" value="RDI39669.1"/>
    <property type="molecule type" value="Genomic_DNA"/>
</dbReference>
<dbReference type="InterPro" id="IPR000515">
    <property type="entry name" value="MetI-like"/>
</dbReference>
<comment type="caution">
    <text evidence="9">The sequence shown here is derived from an EMBL/GenBank/DDBJ whole genome shotgun (WGS) entry which is preliminary data.</text>
</comment>
<dbReference type="GO" id="GO:0071916">
    <property type="term" value="F:dipeptide transmembrane transporter activity"/>
    <property type="evidence" value="ECO:0007669"/>
    <property type="project" value="TreeGrafter"/>
</dbReference>
<evidence type="ECO:0000313" key="9">
    <source>
        <dbReference type="EMBL" id="RDI39669.1"/>
    </source>
</evidence>
<proteinExistence type="inferred from homology"/>
<feature type="transmembrane region" description="Helical" evidence="7">
    <location>
        <begin position="123"/>
        <end position="144"/>
    </location>
</feature>
<evidence type="ECO:0000256" key="7">
    <source>
        <dbReference type="RuleBase" id="RU363032"/>
    </source>
</evidence>
<dbReference type="PANTHER" id="PTHR43163:SF6">
    <property type="entry name" value="DIPEPTIDE TRANSPORT SYSTEM PERMEASE PROTEIN DPPB-RELATED"/>
    <property type="match status" value="1"/>
</dbReference>
<feature type="transmembrane region" description="Helical" evidence="7">
    <location>
        <begin position="156"/>
        <end position="181"/>
    </location>
</feature>
<evidence type="ECO:0000256" key="2">
    <source>
        <dbReference type="ARBA" id="ARBA00022448"/>
    </source>
</evidence>
<reference evidence="9 10" key="1">
    <citation type="submission" date="2018-07" db="EMBL/GenBank/DDBJ databases">
        <title>Genomic Encyclopedia of Type Strains, Phase IV (KMG-IV): sequencing the most valuable type-strain genomes for metagenomic binning, comparative biology and taxonomic classification.</title>
        <authorList>
            <person name="Goeker M."/>
        </authorList>
    </citation>
    <scope>NUCLEOTIDE SEQUENCE [LARGE SCALE GENOMIC DNA]</scope>
    <source>
        <strain evidence="9 10">DSM 5603</strain>
    </source>
</reference>
<dbReference type="Gene3D" id="1.10.3720.10">
    <property type="entry name" value="MetI-like"/>
    <property type="match status" value="1"/>
</dbReference>
<keyword evidence="2 7" id="KW-0813">Transport</keyword>